<gene>
    <name evidence="2" type="ORF">P9B03_19110</name>
</gene>
<keyword evidence="3" id="KW-1185">Reference proteome</keyword>
<keyword evidence="1" id="KW-0472">Membrane</keyword>
<sequence>MAKKKKAEDNLKGTLLMTFTLGGIIILLWAYCFSLFMDRF</sequence>
<dbReference type="AlphaFoldDB" id="A0AAW9NWZ8"/>
<reference evidence="2 3" key="1">
    <citation type="submission" date="2023-03" db="EMBL/GenBank/DDBJ databases">
        <title>Bacillus Genome Sequencing.</title>
        <authorList>
            <person name="Dunlap C."/>
        </authorList>
    </citation>
    <scope>NUCLEOTIDE SEQUENCE [LARGE SCALE GENOMIC DNA]</scope>
    <source>
        <strain evidence="2 3">B-59205</strain>
    </source>
</reference>
<accession>A0AAW9NWZ8</accession>
<evidence type="ECO:0000313" key="3">
    <source>
        <dbReference type="Proteomes" id="UP001344888"/>
    </source>
</evidence>
<evidence type="ECO:0000313" key="2">
    <source>
        <dbReference type="EMBL" id="MEC1180575.1"/>
    </source>
</evidence>
<evidence type="ECO:0000256" key="1">
    <source>
        <dbReference type="SAM" id="Phobius"/>
    </source>
</evidence>
<keyword evidence="1" id="KW-1133">Transmembrane helix</keyword>
<dbReference type="EMBL" id="JARSFG010000035">
    <property type="protein sequence ID" value="MEC1180575.1"/>
    <property type="molecule type" value="Genomic_DNA"/>
</dbReference>
<proteinExistence type="predicted"/>
<name>A0AAW9NWZ8_9BACL</name>
<feature type="transmembrane region" description="Helical" evidence="1">
    <location>
        <begin position="15"/>
        <end position="36"/>
    </location>
</feature>
<comment type="caution">
    <text evidence="2">The sequence shown here is derived from an EMBL/GenBank/DDBJ whole genome shotgun (WGS) entry which is preliminary data.</text>
</comment>
<evidence type="ECO:0008006" key="4">
    <source>
        <dbReference type="Google" id="ProtNLM"/>
    </source>
</evidence>
<dbReference type="RefSeq" id="WP_274523365.1">
    <property type="nucleotide sequence ID" value="NZ_JARSFG010000035.1"/>
</dbReference>
<organism evidence="2 3">
    <name type="scientific">Metasolibacillus meyeri</name>
    <dbReference type="NCBI Taxonomy" id="1071052"/>
    <lineage>
        <taxon>Bacteria</taxon>
        <taxon>Bacillati</taxon>
        <taxon>Bacillota</taxon>
        <taxon>Bacilli</taxon>
        <taxon>Bacillales</taxon>
        <taxon>Caryophanaceae</taxon>
        <taxon>Metasolibacillus</taxon>
    </lineage>
</organism>
<keyword evidence="1" id="KW-0812">Transmembrane</keyword>
<protein>
    <recommendedName>
        <fullName evidence="4">Cytochrome c oxidase subunit 2A</fullName>
    </recommendedName>
</protein>
<dbReference type="Proteomes" id="UP001344888">
    <property type="component" value="Unassembled WGS sequence"/>
</dbReference>